<organism evidence="1 2">
    <name type="scientific">Rhizocola hellebori</name>
    <dbReference type="NCBI Taxonomy" id="1392758"/>
    <lineage>
        <taxon>Bacteria</taxon>
        <taxon>Bacillati</taxon>
        <taxon>Actinomycetota</taxon>
        <taxon>Actinomycetes</taxon>
        <taxon>Micromonosporales</taxon>
        <taxon>Micromonosporaceae</taxon>
        <taxon>Rhizocola</taxon>
    </lineage>
</organism>
<keyword evidence="2" id="KW-1185">Reference proteome</keyword>
<dbReference type="Proteomes" id="UP000612899">
    <property type="component" value="Unassembled WGS sequence"/>
</dbReference>
<reference evidence="1" key="1">
    <citation type="submission" date="2021-01" db="EMBL/GenBank/DDBJ databases">
        <title>Whole genome shotgun sequence of Rhizocola hellebori NBRC 109834.</title>
        <authorList>
            <person name="Komaki H."/>
            <person name="Tamura T."/>
        </authorList>
    </citation>
    <scope>NUCLEOTIDE SEQUENCE</scope>
    <source>
        <strain evidence="1">NBRC 109834</strain>
    </source>
</reference>
<evidence type="ECO:0000313" key="2">
    <source>
        <dbReference type="Proteomes" id="UP000612899"/>
    </source>
</evidence>
<dbReference type="RefSeq" id="WP_203913446.1">
    <property type="nucleotide sequence ID" value="NZ_BONY01000074.1"/>
</dbReference>
<evidence type="ECO:0000313" key="1">
    <source>
        <dbReference type="EMBL" id="GIH09713.1"/>
    </source>
</evidence>
<accession>A0A8J3QHY5</accession>
<name>A0A8J3QHY5_9ACTN</name>
<comment type="caution">
    <text evidence="1">The sequence shown here is derived from an EMBL/GenBank/DDBJ whole genome shotgun (WGS) entry which is preliminary data.</text>
</comment>
<gene>
    <name evidence="1" type="ORF">Rhe02_77800</name>
</gene>
<dbReference type="EMBL" id="BONY01000074">
    <property type="protein sequence ID" value="GIH09713.1"/>
    <property type="molecule type" value="Genomic_DNA"/>
</dbReference>
<dbReference type="AlphaFoldDB" id="A0A8J3QHY5"/>
<protein>
    <submittedName>
        <fullName evidence="1">Uncharacterized protein</fullName>
    </submittedName>
</protein>
<sequence>MDELNMDLTKVDDAASEIGSKISGSVLDSFASAPAAAQAAAGMNATYMTSAAMVAMFADIATAIKQLNEHTNEHAELLRSTAQLLRDRDNRMATETFNASTIFPNGG</sequence>
<proteinExistence type="predicted"/>